<dbReference type="Proteomes" id="UP001166286">
    <property type="component" value="Unassembled WGS sequence"/>
</dbReference>
<comment type="caution">
    <text evidence="8">The sequence shown here is derived from an EMBL/GenBank/DDBJ whole genome shotgun (WGS) entry which is preliminary data.</text>
</comment>
<dbReference type="GO" id="GO:0034975">
    <property type="term" value="P:protein folding in endoplasmic reticulum"/>
    <property type="evidence" value="ECO:0007669"/>
    <property type="project" value="TreeGrafter"/>
</dbReference>
<feature type="domain" description="SUN" evidence="7">
    <location>
        <begin position="243"/>
        <end position="413"/>
    </location>
</feature>
<evidence type="ECO:0000313" key="8">
    <source>
        <dbReference type="EMBL" id="KAK0512929.1"/>
    </source>
</evidence>
<evidence type="ECO:0000256" key="6">
    <source>
        <dbReference type="SAM" id="Phobius"/>
    </source>
</evidence>
<feature type="compositionally biased region" description="Polar residues" evidence="5">
    <location>
        <begin position="858"/>
        <end position="870"/>
    </location>
</feature>
<feature type="region of interest" description="Disordered" evidence="5">
    <location>
        <begin position="585"/>
        <end position="642"/>
    </location>
</feature>
<feature type="region of interest" description="Disordered" evidence="5">
    <location>
        <begin position="917"/>
        <end position="936"/>
    </location>
</feature>
<dbReference type="PROSITE" id="PS51469">
    <property type="entry name" value="SUN"/>
    <property type="match status" value="1"/>
</dbReference>
<feature type="compositionally biased region" description="Polar residues" evidence="5">
    <location>
        <begin position="469"/>
        <end position="487"/>
    </location>
</feature>
<feature type="compositionally biased region" description="Polar residues" evidence="5">
    <location>
        <begin position="600"/>
        <end position="642"/>
    </location>
</feature>
<dbReference type="PANTHER" id="PTHR12953">
    <property type="entry name" value="MEMBRANE PROTEIN CH1 RELATED"/>
    <property type="match status" value="1"/>
</dbReference>
<evidence type="ECO:0000313" key="9">
    <source>
        <dbReference type="Proteomes" id="UP001166286"/>
    </source>
</evidence>
<dbReference type="InterPro" id="IPR012919">
    <property type="entry name" value="SUN_dom"/>
</dbReference>
<feature type="region of interest" description="Disordered" evidence="5">
    <location>
        <begin position="421"/>
        <end position="451"/>
    </location>
</feature>
<dbReference type="FunFam" id="2.60.120.260:FF:000082">
    <property type="entry name" value="Sad1/UNC domain protein"/>
    <property type="match status" value="1"/>
</dbReference>
<reference evidence="8" key="1">
    <citation type="submission" date="2023-03" db="EMBL/GenBank/DDBJ databases">
        <title>Complete genome of Cladonia borealis.</title>
        <authorList>
            <person name="Park H."/>
        </authorList>
    </citation>
    <scope>NUCLEOTIDE SEQUENCE</scope>
    <source>
        <strain evidence="8">ANT050790</strain>
    </source>
</reference>
<gene>
    <name evidence="8" type="ORF">JMJ35_004946</name>
</gene>
<comment type="subcellular location">
    <subcellularLocation>
        <location evidence="1">Endomembrane system</location>
    </subcellularLocation>
</comment>
<dbReference type="InterPro" id="IPR045120">
    <property type="entry name" value="Suco/Slp1-like"/>
</dbReference>
<dbReference type="GO" id="GO:0012505">
    <property type="term" value="C:endomembrane system"/>
    <property type="evidence" value="ECO:0007669"/>
    <property type="project" value="UniProtKB-SubCell"/>
</dbReference>
<protein>
    <recommendedName>
        <fullName evidence="7">SUN domain-containing protein</fullName>
    </recommendedName>
</protein>
<name>A0AA39R3H6_9LECA</name>
<evidence type="ECO:0000256" key="5">
    <source>
        <dbReference type="SAM" id="MobiDB-lite"/>
    </source>
</evidence>
<dbReference type="GO" id="GO:0016020">
    <property type="term" value="C:membrane"/>
    <property type="evidence" value="ECO:0007669"/>
    <property type="project" value="InterPro"/>
</dbReference>
<dbReference type="GO" id="GO:0005737">
    <property type="term" value="C:cytoplasm"/>
    <property type="evidence" value="ECO:0007669"/>
    <property type="project" value="TreeGrafter"/>
</dbReference>
<dbReference type="AlphaFoldDB" id="A0AA39R3H6"/>
<evidence type="ECO:0000256" key="1">
    <source>
        <dbReference type="ARBA" id="ARBA00004308"/>
    </source>
</evidence>
<organism evidence="8 9">
    <name type="scientific">Cladonia borealis</name>
    <dbReference type="NCBI Taxonomy" id="184061"/>
    <lineage>
        <taxon>Eukaryota</taxon>
        <taxon>Fungi</taxon>
        <taxon>Dikarya</taxon>
        <taxon>Ascomycota</taxon>
        <taxon>Pezizomycotina</taxon>
        <taxon>Lecanoromycetes</taxon>
        <taxon>OSLEUM clade</taxon>
        <taxon>Lecanoromycetidae</taxon>
        <taxon>Lecanorales</taxon>
        <taxon>Lecanorineae</taxon>
        <taxon>Cladoniaceae</taxon>
        <taxon>Cladonia</taxon>
    </lineage>
</organism>
<feature type="compositionally biased region" description="Polar residues" evidence="5">
    <location>
        <begin position="926"/>
        <end position="936"/>
    </location>
</feature>
<feature type="region of interest" description="Disordered" evidence="5">
    <location>
        <begin position="464"/>
        <end position="513"/>
    </location>
</feature>
<dbReference type="PANTHER" id="PTHR12953:SF0">
    <property type="entry name" value="SUN DOMAIN-CONTAINING OSSIFICATION FACTOR"/>
    <property type="match status" value="1"/>
</dbReference>
<sequence>MSQICARYVATSILVEVTAKDTGGIATTTTPPATCPSRSINYITHSLPQQCLTTSWTGKPNVQQTSAHEVKQTADASVHDSHGSKDAIIVADITSKENVQILSSTQPTPPHAPVDTDSHELGSSGSTSLATKEPKNGAQTDQETEMDLDSPLDNANFLSFEEWKKQNLAKAGQSAEHWGVRAGDGGHEPRRRPGGINNALDSLGEDIEIEIDFSGFVNPATSMPTGPPSTTTAENYDFVETDGHVAGKTLEEPSSGRRRSKDAGKTCMERSNYASFDCAATVLKTNPECKGPNAVLVENKDSYMLNLCSAKNKFFIVELCDDILIDTVVLANFEFFSSMFRTFRVSVSDRYPVKLDKWKELGTFEARNTREVQAFLVENPLIWARYLRIEILTHFGNEYYCPISLMRVHGTTMMEEFNHDLKRSGTEDESESETGEGEGETAQAVPDLKSEATLDQELVSSLKLEEDSSAQLSDPTDGVSNKHSTNAVALGPEAPLPSDSEREDISRGSTPYDFSISRSLENLLLTSDGLDSVCKTDEEPANIGEVPLVPSHEHQSSTTIGTRETSAAPFSTQVSAIDNAVPIGASSTHVPEPSAAVYSAESSRSSLQNGSEPARLSDQTSASTAKIQASSTQPPLPNPTTQESFFKSVHKRLQLLESNSTLSLQYIEEQSRILRDAFSKVEKRQLAKTSTFLETLNTTVLTELREFRSQYDQIWQSTVLELSSQREQSQHEVFALTARLTLLADEIVFQKRMAILQFILILLCLGLVIFSRQGSSATYLELPPLVQNAINRSSANLSRYTPHFETPPASPPSTRPSSRYGLLKSLTHYRDQSDVSQLSVARDGAKSPSIEHSPPTPTSQDSPNSNSGSNAKLEADTKSRGTTLEAGSDSVRHTKSSPATPSGQRDDKEGYIAEAMLDRNGYKETQAYNSDGNVTT</sequence>
<accession>A0AA39R3H6</accession>
<feature type="compositionally biased region" description="Polar residues" evidence="5">
    <location>
        <begin position="121"/>
        <end position="130"/>
    </location>
</feature>
<feature type="compositionally biased region" description="Acidic residues" evidence="5">
    <location>
        <begin position="427"/>
        <end position="439"/>
    </location>
</feature>
<feature type="region of interest" description="Disordered" evidence="5">
    <location>
        <begin position="799"/>
        <end position="911"/>
    </location>
</feature>
<evidence type="ECO:0000256" key="4">
    <source>
        <dbReference type="ARBA" id="ARBA00023136"/>
    </source>
</evidence>
<feature type="region of interest" description="Disordered" evidence="5">
    <location>
        <begin position="102"/>
        <end position="152"/>
    </location>
</feature>
<keyword evidence="4 6" id="KW-0472">Membrane</keyword>
<feature type="transmembrane region" description="Helical" evidence="6">
    <location>
        <begin position="753"/>
        <end position="770"/>
    </location>
</feature>
<proteinExistence type="predicted"/>
<evidence type="ECO:0000256" key="3">
    <source>
        <dbReference type="ARBA" id="ARBA00022989"/>
    </source>
</evidence>
<evidence type="ECO:0000259" key="7">
    <source>
        <dbReference type="PROSITE" id="PS51469"/>
    </source>
</evidence>
<dbReference type="Gene3D" id="2.60.120.260">
    <property type="entry name" value="Galactose-binding domain-like"/>
    <property type="match status" value="1"/>
</dbReference>
<keyword evidence="3 6" id="KW-1133">Transmembrane helix</keyword>
<feature type="region of interest" description="Disordered" evidence="5">
    <location>
        <begin position="168"/>
        <end position="197"/>
    </location>
</feature>
<keyword evidence="9" id="KW-1185">Reference proteome</keyword>
<keyword evidence="2 6" id="KW-0812">Transmembrane</keyword>
<dbReference type="Pfam" id="PF07738">
    <property type="entry name" value="Sad1_UNC"/>
    <property type="match status" value="1"/>
</dbReference>
<evidence type="ECO:0000256" key="2">
    <source>
        <dbReference type="ARBA" id="ARBA00022692"/>
    </source>
</evidence>
<dbReference type="EMBL" id="JAFEKC020000009">
    <property type="protein sequence ID" value="KAK0512929.1"/>
    <property type="molecule type" value="Genomic_DNA"/>
</dbReference>